<dbReference type="RefSeq" id="WP_140887343.1">
    <property type="nucleotide sequence ID" value="NZ_RCZP01000070.1"/>
</dbReference>
<dbReference type="InterPro" id="IPR008878">
    <property type="entry name" value="Transposase_IS66_Orf2"/>
</dbReference>
<sequence length="71" mass="7768">MIALPSGVRVWLAAGVTDMRKGFDGLTGLVQQRLGQDPFSGQLFVFRGRGRRGDLIKILAWDTQGLHVSCP</sequence>
<keyword evidence="2" id="KW-1185">Reference proteome</keyword>
<dbReference type="PANTHER" id="PTHR36455">
    <property type="match status" value="1"/>
</dbReference>
<organism evidence="1 2">
    <name type="scientific">Muricoccus nepalensis</name>
    <dbReference type="NCBI Taxonomy" id="1854500"/>
    <lineage>
        <taxon>Bacteria</taxon>
        <taxon>Pseudomonadati</taxon>
        <taxon>Pseudomonadota</taxon>
        <taxon>Alphaproteobacteria</taxon>
        <taxon>Acetobacterales</taxon>
        <taxon>Roseomonadaceae</taxon>
        <taxon>Muricoccus</taxon>
    </lineage>
</organism>
<accession>A0A502EV20</accession>
<proteinExistence type="predicted"/>
<dbReference type="Pfam" id="PF05717">
    <property type="entry name" value="TnpB_IS66"/>
    <property type="match status" value="1"/>
</dbReference>
<dbReference type="EMBL" id="RCZP01000070">
    <property type="protein sequence ID" value="TPG40276.1"/>
    <property type="molecule type" value="Genomic_DNA"/>
</dbReference>
<dbReference type="NCBIfam" id="NF033819">
    <property type="entry name" value="IS66_TnpB"/>
    <property type="match status" value="1"/>
</dbReference>
<name>A0A502EV20_9PROT</name>
<reference evidence="1 2" key="1">
    <citation type="journal article" date="2019" name="Environ. Microbiol.">
        <title>Species interactions and distinct microbial communities in high Arctic permafrost affected cryosols are associated with the CH4 and CO2 gas fluxes.</title>
        <authorList>
            <person name="Altshuler I."/>
            <person name="Hamel J."/>
            <person name="Turney S."/>
            <person name="Magnuson E."/>
            <person name="Levesque R."/>
            <person name="Greer C."/>
            <person name="Whyte L.G."/>
        </authorList>
    </citation>
    <scope>NUCLEOTIDE SEQUENCE [LARGE SCALE GENOMIC DNA]</scope>
    <source>
        <strain evidence="1 2">S9.3B</strain>
    </source>
</reference>
<evidence type="ECO:0000313" key="1">
    <source>
        <dbReference type="EMBL" id="TPG40276.1"/>
    </source>
</evidence>
<evidence type="ECO:0000313" key="2">
    <source>
        <dbReference type="Proteomes" id="UP000317078"/>
    </source>
</evidence>
<dbReference type="AlphaFoldDB" id="A0A502EV20"/>
<dbReference type="OrthoDB" id="9801450at2"/>
<comment type="caution">
    <text evidence="1">The sequence shown here is derived from an EMBL/GenBank/DDBJ whole genome shotgun (WGS) entry which is preliminary data.</text>
</comment>
<dbReference type="PANTHER" id="PTHR36455:SF1">
    <property type="entry name" value="BLR8292 PROTEIN"/>
    <property type="match status" value="1"/>
</dbReference>
<gene>
    <name evidence="1" type="ORF">EAH89_28980</name>
</gene>
<dbReference type="Proteomes" id="UP000317078">
    <property type="component" value="Unassembled WGS sequence"/>
</dbReference>
<protein>
    <submittedName>
        <fullName evidence="1">Transposase</fullName>
    </submittedName>
</protein>